<dbReference type="AlphaFoldDB" id="A0A540V9B8"/>
<name>A0A540V9B8_9GAMM</name>
<dbReference type="Proteomes" id="UP000315400">
    <property type="component" value="Unassembled WGS sequence"/>
</dbReference>
<comment type="caution">
    <text evidence="1">The sequence shown here is derived from an EMBL/GenBank/DDBJ whole genome shotgun (WGS) entry which is preliminary data.</text>
</comment>
<accession>A0A540V9B8</accession>
<reference evidence="1 2" key="1">
    <citation type="submission" date="2019-06" db="EMBL/GenBank/DDBJ databases">
        <title>Metagenome assembled Genome of Spiribacter salinus SL48-SHIP from the microbial mat of Salt Lake 48 (Novosibirsk region, Russia).</title>
        <authorList>
            <person name="Shipova A."/>
            <person name="Rozanov A.S."/>
            <person name="Bryanskaya A.V."/>
            <person name="Peltek S.E."/>
        </authorList>
    </citation>
    <scope>NUCLEOTIDE SEQUENCE [LARGE SCALE GENOMIC DNA]</scope>
    <source>
        <strain evidence="1">SL48-SHIP-2</strain>
    </source>
</reference>
<protein>
    <submittedName>
        <fullName evidence="1">Uncharacterized protein</fullName>
    </submittedName>
</protein>
<evidence type="ECO:0000313" key="1">
    <source>
        <dbReference type="EMBL" id="TQE93322.1"/>
    </source>
</evidence>
<evidence type="ECO:0000313" key="2">
    <source>
        <dbReference type="Proteomes" id="UP000315400"/>
    </source>
</evidence>
<dbReference type="EMBL" id="VIFK01000478">
    <property type="protein sequence ID" value="TQE93322.1"/>
    <property type="molecule type" value="Genomic_DNA"/>
</dbReference>
<organism evidence="1 2">
    <name type="scientific">Spiribacter salinus</name>
    <dbReference type="NCBI Taxonomy" id="1335746"/>
    <lineage>
        <taxon>Bacteria</taxon>
        <taxon>Pseudomonadati</taxon>
        <taxon>Pseudomonadota</taxon>
        <taxon>Gammaproteobacteria</taxon>
        <taxon>Chromatiales</taxon>
        <taxon>Ectothiorhodospiraceae</taxon>
        <taxon>Spiribacter</taxon>
    </lineage>
</organism>
<gene>
    <name evidence="1" type="ORF">FKY71_18265</name>
</gene>
<proteinExistence type="predicted"/>
<sequence length="76" mass="8650">MKDIEAFMHDPITSDDQYNEALETVDLLFHAGRGTVEAELRDKLVQQIEAYENEQYPIGEPSARALGELRKEQGVE</sequence>